<organism evidence="12 13">
    <name type="scientific">Anopheles merus</name>
    <name type="common">Mosquito</name>
    <dbReference type="NCBI Taxonomy" id="30066"/>
    <lineage>
        <taxon>Eukaryota</taxon>
        <taxon>Metazoa</taxon>
        <taxon>Ecdysozoa</taxon>
        <taxon>Arthropoda</taxon>
        <taxon>Hexapoda</taxon>
        <taxon>Insecta</taxon>
        <taxon>Pterygota</taxon>
        <taxon>Neoptera</taxon>
        <taxon>Endopterygota</taxon>
        <taxon>Diptera</taxon>
        <taxon>Nematocera</taxon>
        <taxon>Culicoidea</taxon>
        <taxon>Culicidae</taxon>
        <taxon>Anophelinae</taxon>
        <taxon>Anopheles</taxon>
    </lineage>
</organism>
<dbReference type="STRING" id="30066.A0A182VHP7"/>
<feature type="compositionally biased region" description="Acidic residues" evidence="11">
    <location>
        <begin position="548"/>
        <end position="560"/>
    </location>
</feature>
<evidence type="ECO:0000256" key="9">
    <source>
        <dbReference type="ARBA" id="ARBA00023474"/>
    </source>
</evidence>
<keyword evidence="5" id="KW-0805">Transcription regulation</keyword>
<dbReference type="VEuPathDB" id="VectorBase:AMEM015155"/>
<dbReference type="Pfam" id="PF00352">
    <property type="entry name" value="TBP"/>
    <property type="match status" value="2"/>
</dbReference>
<evidence type="ECO:0000256" key="1">
    <source>
        <dbReference type="ARBA" id="ARBA00004123"/>
    </source>
</evidence>
<evidence type="ECO:0000256" key="2">
    <source>
        <dbReference type="ARBA" id="ARBA00004496"/>
    </source>
</evidence>
<evidence type="ECO:0000256" key="11">
    <source>
        <dbReference type="SAM" id="MobiDB-lite"/>
    </source>
</evidence>
<dbReference type="Proteomes" id="UP000075903">
    <property type="component" value="Unassembled WGS sequence"/>
</dbReference>
<feature type="region of interest" description="Disordered" evidence="11">
    <location>
        <begin position="492"/>
        <end position="560"/>
    </location>
</feature>
<evidence type="ECO:0000256" key="3">
    <source>
        <dbReference type="ARBA" id="ARBA00005560"/>
    </source>
</evidence>
<evidence type="ECO:0000256" key="8">
    <source>
        <dbReference type="ARBA" id="ARBA00023242"/>
    </source>
</evidence>
<evidence type="ECO:0000256" key="5">
    <source>
        <dbReference type="ARBA" id="ARBA00023015"/>
    </source>
</evidence>
<keyword evidence="7" id="KW-0804">Transcription</keyword>
<dbReference type="Gene3D" id="3.30.310.10">
    <property type="entry name" value="TATA-Binding Protein"/>
    <property type="match status" value="2"/>
</dbReference>
<accession>A0A182VHP7</accession>
<dbReference type="AlphaFoldDB" id="A0A182VHP7"/>
<feature type="compositionally biased region" description="Low complexity" evidence="11">
    <location>
        <begin position="195"/>
        <end position="230"/>
    </location>
</feature>
<dbReference type="GO" id="GO:0006352">
    <property type="term" value="P:DNA-templated transcription initiation"/>
    <property type="evidence" value="ECO:0007669"/>
    <property type="project" value="InterPro"/>
</dbReference>
<evidence type="ECO:0000256" key="4">
    <source>
        <dbReference type="ARBA" id="ARBA00022490"/>
    </source>
</evidence>
<comment type="similarity">
    <text evidence="3">Belongs to the TBP family.</text>
</comment>
<evidence type="ECO:0000256" key="10">
    <source>
        <dbReference type="ARBA" id="ARBA00033173"/>
    </source>
</evidence>
<proteinExistence type="inferred from homology"/>
<dbReference type="GO" id="GO:0005737">
    <property type="term" value="C:cytoplasm"/>
    <property type="evidence" value="ECO:0007669"/>
    <property type="project" value="UniProtKB-SubCell"/>
</dbReference>
<dbReference type="GeneID" id="121594846"/>
<dbReference type="GO" id="GO:0003677">
    <property type="term" value="F:DNA binding"/>
    <property type="evidence" value="ECO:0007669"/>
    <property type="project" value="UniProtKB-KW"/>
</dbReference>
<dbReference type="InterPro" id="IPR012295">
    <property type="entry name" value="TBP_dom_sf"/>
</dbReference>
<evidence type="ECO:0000313" key="13">
    <source>
        <dbReference type="Proteomes" id="UP000075903"/>
    </source>
</evidence>
<dbReference type="RefSeq" id="XP_041774500.1">
    <property type="nucleotide sequence ID" value="XM_041918566.1"/>
</dbReference>
<dbReference type="KEGG" id="amer:121594846"/>
<dbReference type="FunFam" id="3.30.310.10:FF:000009">
    <property type="entry name" value="TatA box-binding protein-like protein 1"/>
    <property type="match status" value="1"/>
</dbReference>
<feature type="compositionally biased region" description="Low complexity" evidence="11">
    <location>
        <begin position="79"/>
        <end position="88"/>
    </location>
</feature>
<protein>
    <recommendedName>
        <fullName evidence="9">TATA box-binding protein-like 1</fullName>
    </recommendedName>
    <alternativeName>
        <fullName evidence="10">TBP-like factor</fullName>
    </alternativeName>
</protein>
<comment type="subcellular location">
    <subcellularLocation>
        <location evidence="2">Cytoplasm</location>
    </subcellularLocation>
    <subcellularLocation>
        <location evidence="1">Nucleus</location>
    </subcellularLocation>
</comment>
<dbReference type="CDD" id="cd04517">
    <property type="entry name" value="TLF"/>
    <property type="match status" value="1"/>
</dbReference>
<keyword evidence="8" id="KW-0539">Nucleus</keyword>
<keyword evidence="6" id="KW-0238">DNA-binding</keyword>
<sequence>MVGTSSFISNAISTSSAPNGISGTSSSSSTNINTAGSGTAFRNGISVGGKATVLGVNSATGHNEVVSVANGLHLRQHPQQQQQQQQQQSSTSGVVRLAKGSTSTVISLPSDHQYHQSIAGGMINHSSLMFATTTTTNHQQQLSVLSNASPVGDGAIGEKKAGAKIGDSTSLTTTTTTAGNSSSIILASNTTTIITSSSSSTTTTSSSSSSSSGTTTNNSTTITTNTPTESDPTGADTELSLETKETSPDNEPQEEQPEIDIVINNVVCSFSVRCHLNLHDIARHGHNVEFRREHGMVTMKLRRPYTTASIWSSGKITCTGATSEHQAKIAARRYSRCLQKLGFNVRFRNFRIVNVLGTCSMPFGIMIVNFSEKYKKDASYEPELHPGVTYKLYSPKATLKIFSTGSITVTAASVAFVQAAIEQIFPLVYEFRKKRTPIEKQAMAKQQPPPDFDPHDVDHLIEEDREGALAEAEEGLTYWNGTADEPIMQQPEEEQPDDELETFGDDADVRTRNNTKAIHKINSIRQNGKKRRMRQLRPSGRAVNDGDSMSDDDLCVSDYE</sequence>
<dbReference type="GO" id="GO:0005634">
    <property type="term" value="C:nucleus"/>
    <property type="evidence" value="ECO:0007669"/>
    <property type="project" value="UniProtKB-SubCell"/>
</dbReference>
<keyword evidence="13" id="KW-1185">Reference proteome</keyword>
<evidence type="ECO:0000256" key="7">
    <source>
        <dbReference type="ARBA" id="ARBA00023163"/>
    </source>
</evidence>
<dbReference type="VEuPathDB" id="VectorBase:AMEM21_011017"/>
<feature type="region of interest" description="Disordered" evidence="11">
    <location>
        <begin position="195"/>
        <end position="258"/>
    </location>
</feature>
<dbReference type="PANTHER" id="PTHR10126">
    <property type="entry name" value="TATA-BOX BINDING PROTEIN"/>
    <property type="match status" value="1"/>
</dbReference>
<dbReference type="FunFam" id="3.30.310.10:FF:000005">
    <property type="entry name" value="TATA box-binding protein-like 1"/>
    <property type="match status" value="1"/>
</dbReference>
<dbReference type="SUPFAM" id="SSF55945">
    <property type="entry name" value="TATA-box binding protein-like"/>
    <property type="match status" value="2"/>
</dbReference>
<reference evidence="12" key="1">
    <citation type="submission" date="2020-05" db="UniProtKB">
        <authorList>
            <consortium name="EnsemblMetazoa"/>
        </authorList>
    </citation>
    <scope>IDENTIFICATION</scope>
    <source>
        <strain evidence="12">MAF</strain>
    </source>
</reference>
<feature type="compositionally biased region" description="Acidic residues" evidence="11">
    <location>
        <begin position="492"/>
        <end position="506"/>
    </location>
</feature>
<evidence type="ECO:0000313" key="12">
    <source>
        <dbReference type="EnsemblMetazoa" id="AMEM015155-PA"/>
    </source>
</evidence>
<dbReference type="InterPro" id="IPR000814">
    <property type="entry name" value="TBP"/>
</dbReference>
<name>A0A182VHP7_ANOME</name>
<dbReference type="InterPro" id="IPR015445">
    <property type="entry name" value="TBP-like"/>
</dbReference>
<dbReference type="PRINTS" id="PR00686">
    <property type="entry name" value="TIFACTORIID"/>
</dbReference>
<feature type="region of interest" description="Disordered" evidence="11">
    <location>
        <begin position="75"/>
        <end position="95"/>
    </location>
</feature>
<evidence type="ECO:0000256" key="6">
    <source>
        <dbReference type="ARBA" id="ARBA00023125"/>
    </source>
</evidence>
<keyword evidence="4" id="KW-0963">Cytoplasm</keyword>
<dbReference type="EnsemblMetazoa" id="AMEM015155-RA">
    <property type="protein sequence ID" value="AMEM015155-PA"/>
    <property type="gene ID" value="AMEM015155"/>
</dbReference>